<dbReference type="SUPFAM" id="SSF53448">
    <property type="entry name" value="Nucleotide-diphospho-sugar transferases"/>
    <property type="match status" value="1"/>
</dbReference>
<keyword evidence="4" id="KW-1185">Reference proteome</keyword>
<gene>
    <name evidence="3" type="ORF">PECAL_6P03780</name>
</gene>
<name>A0A8J2X3A9_9STRA</name>
<dbReference type="PANTHER" id="PTHR31389">
    <property type="entry name" value="LD39211P"/>
    <property type="match status" value="1"/>
</dbReference>
<feature type="signal peptide" evidence="2">
    <location>
        <begin position="1"/>
        <end position="18"/>
    </location>
</feature>
<reference evidence="3" key="1">
    <citation type="submission" date="2021-11" db="EMBL/GenBank/DDBJ databases">
        <authorList>
            <consortium name="Genoscope - CEA"/>
            <person name="William W."/>
        </authorList>
    </citation>
    <scope>NUCLEOTIDE SEQUENCE</scope>
</reference>
<evidence type="ECO:0000256" key="2">
    <source>
        <dbReference type="SAM" id="SignalP"/>
    </source>
</evidence>
<organism evidence="3 4">
    <name type="scientific">Pelagomonas calceolata</name>
    <dbReference type="NCBI Taxonomy" id="35677"/>
    <lineage>
        <taxon>Eukaryota</taxon>
        <taxon>Sar</taxon>
        <taxon>Stramenopiles</taxon>
        <taxon>Ochrophyta</taxon>
        <taxon>Pelagophyceae</taxon>
        <taxon>Pelagomonadales</taxon>
        <taxon>Pelagomonadaceae</taxon>
        <taxon>Pelagomonas</taxon>
    </lineage>
</organism>
<evidence type="ECO:0000256" key="1">
    <source>
        <dbReference type="SAM" id="MobiDB-lite"/>
    </source>
</evidence>
<dbReference type="PANTHER" id="PTHR31389:SF4">
    <property type="entry name" value="LD39211P"/>
    <property type="match status" value="1"/>
</dbReference>
<dbReference type="Proteomes" id="UP000789595">
    <property type="component" value="Unassembled WGS sequence"/>
</dbReference>
<dbReference type="EMBL" id="CAKKNE010000006">
    <property type="protein sequence ID" value="CAH0378780.1"/>
    <property type="molecule type" value="Genomic_DNA"/>
</dbReference>
<keyword evidence="2" id="KW-0732">Signal</keyword>
<evidence type="ECO:0000313" key="3">
    <source>
        <dbReference type="EMBL" id="CAH0378780.1"/>
    </source>
</evidence>
<dbReference type="InterPro" id="IPR007577">
    <property type="entry name" value="GlycoTrfase_DXD_sugar-bd_CS"/>
</dbReference>
<evidence type="ECO:0000313" key="4">
    <source>
        <dbReference type="Proteomes" id="UP000789595"/>
    </source>
</evidence>
<sequence>MMMAMRLALAAALTHATALNASLPQFDNTCWDDDPLTPCPTPKAANDRYASLAMPGGHQPPASIFDPACAESERKYDRALQLRSNASRCFEALRKRKAIDDAEARQITCDKTAFLAHTWWDGPMVRVVALFLRSFRATQNPTCAKLVVWTPTQGSERANERGRALVEEVEKMDGAPVVFQVLQTKELAHGTPFEDYVNRAILPHDWSTDRPGDKKEGTRHFSDFFQLFILYLYGGVYFDADQVLLRDMWPLYGMHFVYQWSFDQSKFNNAVQGLRKRHGMKIVQHGGKLQGKGCCKGWGNAIWSAKIMRMSGTATYALPCSSWDPFWLRMDGHHTGEMTRPSIKWPEPPNRNWLFQSMHAQYGDWYEGAFGIHWHGGAGGPHGGGDAQSIWEPHVKPGSYFDYWEKLCLPASVSARDTGTHREDRDKVALVSLATSVHEGSSAPRRDPAAPSQAPTRAPDLTIVSAANDRYRARDLAVLVQMRERATKEGLNVRIVSYNLGGESKCGDGSLPSIWARFGIEYREFNFDRYPSHVANLHCYAWKPPIIDEVLQESSENTVVMWVDSGATVVMSLTKIIALTKKNGGFLSDETAKGLARFSHEKQLDYGVARWGLSDAFAAKVKELREQGEGYLDNNDRLGEPFSKFRNCNGAFSAHMKGSRRYDSITKPWVACSLDRACVCPQGSHRGNARQDQSALTLLAVRDDYVCGSDGKTVAAHGLRDVRGVLNANGVQWTARKESQLFCPSPE</sequence>
<proteinExistence type="predicted"/>
<dbReference type="OrthoDB" id="409543at2759"/>
<dbReference type="AlphaFoldDB" id="A0A8J2X3A9"/>
<comment type="caution">
    <text evidence="3">The sequence shown here is derived from an EMBL/GenBank/DDBJ whole genome shotgun (WGS) entry which is preliminary data.</text>
</comment>
<feature type="chain" id="PRO_5035194213" description="Alpha 1,4-glycosyltransferase domain-containing protein" evidence="2">
    <location>
        <begin position="19"/>
        <end position="747"/>
    </location>
</feature>
<dbReference type="InterPro" id="IPR029044">
    <property type="entry name" value="Nucleotide-diphossugar_trans"/>
</dbReference>
<evidence type="ECO:0008006" key="5">
    <source>
        <dbReference type="Google" id="ProtNLM"/>
    </source>
</evidence>
<accession>A0A8J2X3A9</accession>
<feature type="region of interest" description="Disordered" evidence="1">
    <location>
        <begin position="436"/>
        <end position="457"/>
    </location>
</feature>
<dbReference type="Gene3D" id="3.90.550.20">
    <property type="match status" value="1"/>
</dbReference>
<protein>
    <recommendedName>
        <fullName evidence="5">Alpha 1,4-glycosyltransferase domain-containing protein</fullName>
    </recommendedName>
</protein>
<dbReference type="Pfam" id="PF04488">
    <property type="entry name" value="Gly_transf_sug"/>
    <property type="match status" value="1"/>
</dbReference>